<dbReference type="Gene3D" id="1.10.4200.10">
    <property type="entry name" value="Triphosphoribosyl-dephospho-CoA protein"/>
    <property type="match status" value="1"/>
</dbReference>
<evidence type="ECO:0000256" key="3">
    <source>
        <dbReference type="ARBA" id="ARBA00022679"/>
    </source>
</evidence>
<comment type="caution">
    <text evidence="6">The sequence shown here is derived from an EMBL/GenBank/DDBJ whole genome shotgun (WGS) entry which is preliminary data.</text>
</comment>
<dbReference type="RefSeq" id="WP_137060211.1">
    <property type="nucleotide sequence ID" value="NZ_PNXQ01000001.1"/>
</dbReference>
<keyword evidence="5" id="KW-0067">ATP-binding</keyword>
<evidence type="ECO:0000313" key="7">
    <source>
        <dbReference type="Proteomes" id="UP000308114"/>
    </source>
</evidence>
<dbReference type="Proteomes" id="UP000308114">
    <property type="component" value="Unassembled WGS sequence"/>
</dbReference>
<dbReference type="PANTHER" id="PTHR30201:SF2">
    <property type="entry name" value="2-(5''-TRIPHOSPHORIBOSYL)-3'-DEPHOSPHOCOENZYME-A SYNTHASE"/>
    <property type="match status" value="1"/>
</dbReference>
<dbReference type="GO" id="GO:0051191">
    <property type="term" value="P:prosthetic group biosynthetic process"/>
    <property type="evidence" value="ECO:0007669"/>
    <property type="project" value="TreeGrafter"/>
</dbReference>
<organism evidence="6 7">
    <name type="scientific">Paenibacillus terrae</name>
    <dbReference type="NCBI Taxonomy" id="159743"/>
    <lineage>
        <taxon>Bacteria</taxon>
        <taxon>Bacillati</taxon>
        <taxon>Bacillota</taxon>
        <taxon>Bacilli</taxon>
        <taxon>Bacillales</taxon>
        <taxon>Paenibacillaceae</taxon>
        <taxon>Paenibacillus</taxon>
    </lineage>
</organism>
<dbReference type="EMBL" id="PNXQ01000001">
    <property type="protein sequence ID" value="TKH46628.1"/>
    <property type="molecule type" value="Genomic_DNA"/>
</dbReference>
<evidence type="ECO:0000256" key="1">
    <source>
        <dbReference type="ARBA" id="ARBA00001210"/>
    </source>
</evidence>
<dbReference type="GO" id="GO:0005524">
    <property type="term" value="F:ATP binding"/>
    <property type="evidence" value="ECO:0007669"/>
    <property type="project" value="UniProtKB-KW"/>
</dbReference>
<keyword evidence="3" id="KW-0808">Transferase</keyword>
<evidence type="ECO:0000256" key="2">
    <source>
        <dbReference type="ARBA" id="ARBA00012074"/>
    </source>
</evidence>
<dbReference type="GO" id="GO:0046917">
    <property type="term" value="F:triphosphoribosyl-dephospho-CoA synthase activity"/>
    <property type="evidence" value="ECO:0007669"/>
    <property type="project" value="UniProtKB-EC"/>
</dbReference>
<sequence length="274" mass="30169">MLTMKHSAFAASLAAKAVKALTEEALLTPKPGLVDARDNGSHTDMSIDLMFTSARALEDTFREIAIVSYLHPVDQSLREQIALIGREGEKVMLRATNGVNTHKGAIWALGLLTSARAAFPRERDPHQIMSIAGTIASFHDRYRPMQRTNGQSVKKRYAVMGAEEEARLGFPHIRDNALPTLLHARACGKTEEEARIEALLALMASVDDTCILHRGHWSDLITIKRMSGAFLAADGFSTQSGRKLFYRLSEHCKFRRLSPGGSADLLAATLFLID</sequence>
<reference evidence="6 7" key="1">
    <citation type="submission" date="2018-01" db="EMBL/GenBank/DDBJ databases">
        <title>Bacillales members from the olive rhizosphere are effective biological control agents against Verticillium dahliae.</title>
        <authorList>
            <person name="Gomez-Lama C."/>
            <person name="Legarda G."/>
            <person name="Ruano-Rosa D."/>
            <person name="Pizarro-Tobias P."/>
            <person name="Valverde-Corredor A."/>
            <person name="Niqui J.L."/>
            <person name="Trivino J.C."/>
            <person name="Roca A."/>
            <person name="Mercado-Blanco J."/>
        </authorList>
    </citation>
    <scope>NUCLEOTIDE SEQUENCE [LARGE SCALE GENOMIC DNA]</scope>
    <source>
        <strain evidence="6 7">PIC167</strain>
    </source>
</reference>
<keyword evidence="4" id="KW-0547">Nucleotide-binding</keyword>
<evidence type="ECO:0000256" key="4">
    <source>
        <dbReference type="ARBA" id="ARBA00022741"/>
    </source>
</evidence>
<dbReference type="InterPro" id="IPR017555">
    <property type="entry name" value="TriPribosyl-deP-CoA_syn"/>
</dbReference>
<dbReference type="PANTHER" id="PTHR30201">
    <property type="entry name" value="TRIPHOSPHORIBOSYL-DEPHOSPHO-COA SYNTHASE"/>
    <property type="match status" value="1"/>
</dbReference>
<dbReference type="Pfam" id="PF01874">
    <property type="entry name" value="CitG"/>
    <property type="match status" value="1"/>
</dbReference>
<evidence type="ECO:0000256" key="5">
    <source>
        <dbReference type="ARBA" id="ARBA00022840"/>
    </source>
</evidence>
<dbReference type="InterPro" id="IPR002736">
    <property type="entry name" value="CitG"/>
</dbReference>
<accession>A0A4U2Q917</accession>
<gene>
    <name evidence="6" type="ORF">C1I60_00290</name>
</gene>
<dbReference type="EC" id="2.4.2.52" evidence="2"/>
<dbReference type="NCBIfam" id="TIGR03132">
    <property type="entry name" value="malonate_mdcB"/>
    <property type="match status" value="1"/>
</dbReference>
<proteinExistence type="predicted"/>
<comment type="catalytic activity">
    <reaction evidence="1">
        <text>3'-dephospho-CoA + ATP = 2'-(5''-triphospho-alpha-D-ribosyl)-3'-dephospho-CoA + adenine</text>
        <dbReference type="Rhea" id="RHEA:15117"/>
        <dbReference type="ChEBI" id="CHEBI:16708"/>
        <dbReference type="ChEBI" id="CHEBI:30616"/>
        <dbReference type="ChEBI" id="CHEBI:57328"/>
        <dbReference type="ChEBI" id="CHEBI:61378"/>
        <dbReference type="EC" id="2.4.2.52"/>
    </reaction>
</comment>
<evidence type="ECO:0000313" key="6">
    <source>
        <dbReference type="EMBL" id="TKH46628.1"/>
    </source>
</evidence>
<dbReference type="NCBIfam" id="NF002315">
    <property type="entry name" value="PRK01237.1"/>
    <property type="match status" value="1"/>
</dbReference>
<dbReference type="AlphaFoldDB" id="A0A4U2Q917"/>
<protein>
    <recommendedName>
        <fullName evidence="2">triphosphoribosyl-dephospho-CoA synthase</fullName>
        <ecNumber evidence="2">2.4.2.52</ecNumber>
    </recommendedName>
</protein>
<name>A0A4U2Q917_9BACL</name>